<keyword evidence="3" id="KW-1185">Reference proteome</keyword>
<dbReference type="InterPro" id="IPR006311">
    <property type="entry name" value="TAT_signal"/>
</dbReference>
<dbReference type="KEGG" id="nik:F5I99_06020"/>
<dbReference type="NCBIfam" id="TIGR02811">
    <property type="entry name" value="formate_TAT"/>
    <property type="match status" value="1"/>
</dbReference>
<organism evidence="2 3">
    <name type="scientific">Nitrincola iocasae</name>
    <dbReference type="NCBI Taxonomy" id="2614693"/>
    <lineage>
        <taxon>Bacteria</taxon>
        <taxon>Pseudomonadati</taxon>
        <taxon>Pseudomonadota</taxon>
        <taxon>Gammaproteobacteria</taxon>
        <taxon>Oceanospirillales</taxon>
        <taxon>Oceanospirillaceae</taxon>
        <taxon>Nitrincola</taxon>
    </lineage>
</organism>
<dbReference type="PIRSF" id="PIRSF036704">
    <property type="entry name" value="UCP036704"/>
    <property type="match status" value="1"/>
</dbReference>
<keyword evidence="1" id="KW-0732">Signal</keyword>
<reference evidence="2 3" key="1">
    <citation type="submission" date="2019-09" db="EMBL/GenBank/DDBJ databases">
        <title>Nitrincola iocasae sp. nov., a bacterium isolated from the sediment collected at a cold seep field in South China Sea.</title>
        <authorList>
            <person name="Zhang H."/>
            <person name="Wang H."/>
            <person name="Li C."/>
        </authorList>
    </citation>
    <scope>NUCLEOTIDE SEQUENCE [LARGE SCALE GENOMIC DNA]</scope>
    <source>
        <strain evidence="2 3">KXZD1103</strain>
    </source>
</reference>
<sequence length="70" mass="7458">MHNNKPVNQPVSNGRRQFLRGVAVASAAGIAASAGSAIADTEAPEIQTSDANQQGYHETDHIRSYYASCR</sequence>
<dbReference type="InterPro" id="IPR014177">
    <property type="entry name" value="Formate_DH_TAT-contain"/>
</dbReference>
<dbReference type="AlphaFoldDB" id="A0A5J6LBV9"/>
<feature type="chain" id="PRO_5023924907" evidence="1">
    <location>
        <begin position="40"/>
        <end position="70"/>
    </location>
</feature>
<gene>
    <name evidence="2" type="ORF">F5I99_06020</name>
</gene>
<proteinExistence type="predicted"/>
<dbReference type="PROSITE" id="PS51318">
    <property type="entry name" value="TAT"/>
    <property type="match status" value="1"/>
</dbReference>
<evidence type="ECO:0000256" key="1">
    <source>
        <dbReference type="SAM" id="SignalP"/>
    </source>
</evidence>
<dbReference type="RefSeq" id="WP_151054120.1">
    <property type="nucleotide sequence ID" value="NZ_CP044222.1"/>
</dbReference>
<feature type="signal peptide" evidence="1">
    <location>
        <begin position="1"/>
        <end position="39"/>
    </location>
</feature>
<name>A0A5J6LBV9_9GAMM</name>
<dbReference type="Proteomes" id="UP000325606">
    <property type="component" value="Chromosome"/>
</dbReference>
<accession>A0A5J6LBV9</accession>
<dbReference type="EMBL" id="CP044222">
    <property type="protein sequence ID" value="QEW06089.1"/>
    <property type="molecule type" value="Genomic_DNA"/>
</dbReference>
<evidence type="ECO:0000313" key="2">
    <source>
        <dbReference type="EMBL" id="QEW06089.1"/>
    </source>
</evidence>
<protein>
    <submittedName>
        <fullName evidence="2">Formate dehydrogenase</fullName>
    </submittedName>
</protein>
<evidence type="ECO:0000313" key="3">
    <source>
        <dbReference type="Proteomes" id="UP000325606"/>
    </source>
</evidence>